<comment type="similarity">
    <text evidence="1 3">Belongs to the thiolase-like superfamily. Beta-ketoacyl-ACP synthases family.</text>
</comment>
<evidence type="ECO:0000313" key="5">
    <source>
        <dbReference type="EMBL" id="OEH86572.1"/>
    </source>
</evidence>
<keyword evidence="6" id="KW-1185">Reference proteome</keyword>
<dbReference type="Pfam" id="PF00109">
    <property type="entry name" value="ketoacyl-synt"/>
    <property type="match status" value="1"/>
</dbReference>
<evidence type="ECO:0000256" key="1">
    <source>
        <dbReference type="ARBA" id="ARBA00008467"/>
    </source>
</evidence>
<dbReference type="GO" id="GO:0005829">
    <property type="term" value="C:cytosol"/>
    <property type="evidence" value="ECO:0007669"/>
    <property type="project" value="TreeGrafter"/>
</dbReference>
<evidence type="ECO:0000256" key="2">
    <source>
        <dbReference type="ARBA" id="ARBA00022679"/>
    </source>
</evidence>
<keyword evidence="2 3" id="KW-0808">Transferase</keyword>
<dbReference type="InterPro" id="IPR014031">
    <property type="entry name" value="Ketoacyl_synth_C"/>
</dbReference>
<dbReference type="GO" id="GO:0004315">
    <property type="term" value="F:3-oxoacyl-[acyl-carrier-protein] synthase activity"/>
    <property type="evidence" value="ECO:0007669"/>
    <property type="project" value="TreeGrafter"/>
</dbReference>
<reference evidence="5 6" key="1">
    <citation type="submission" date="2016-09" db="EMBL/GenBank/DDBJ databases">
        <title>Desulfuribacillus arsenicus sp. nov., an obligately anaerobic, dissimilatory arsenic- and antimonate-reducing bacterium isolated from anoxic sediments.</title>
        <authorList>
            <person name="Abin C.A."/>
            <person name="Hollibaugh J.T."/>
        </authorList>
    </citation>
    <scope>NUCLEOTIDE SEQUENCE [LARGE SCALE GENOMIC DNA]</scope>
    <source>
        <strain evidence="5 6">MLFW-2</strain>
    </source>
</reference>
<dbReference type="OrthoDB" id="2773909at2"/>
<feature type="domain" description="Ketosynthase family 3 (KS3)" evidence="4">
    <location>
        <begin position="3"/>
        <end position="391"/>
    </location>
</feature>
<sequence>MKFINILITGYGVCSFNGENNDIFIKNMDSSIKSFEEVDFGDKKGRKTYAGRLDNAKLDSEFTTGIYRKYPRTSILALNAFKQALTTCDLKREDFGNAVVLIGSTLTTMTDIIDITYSDNPSMFDCARANNNSIALSVSSYVGTTNITSTLTNSCSTGVDAIFYAKLLMEAGFADIAIVGGTDANICDRTIPLNAKMKFVGIGKTSDDVGSPFDFSSNGFTPSEGSSLLILETEERFMKRNGNLCYGAIENVYINNDAVNIFQSDPKGTQLKSILVKSIGNRLPSYINSQALGLCENDTIELQNYYELTNKEIPITSIKGVYGHSYAASAGCQIIASLVGMKEGFIPKTYRKGNYTYHDGILFEKKHTNVDDFIITSHGYGGTNGVVRVGKYKCLY</sequence>
<accession>A0A1E5L8U0</accession>
<organism evidence="5 6">
    <name type="scientific">Desulfuribacillus stibiiarsenatis</name>
    <dbReference type="NCBI Taxonomy" id="1390249"/>
    <lineage>
        <taxon>Bacteria</taxon>
        <taxon>Bacillati</taxon>
        <taxon>Bacillota</taxon>
        <taxon>Desulfuribacillia</taxon>
        <taxon>Desulfuribacillales</taxon>
        <taxon>Desulfuribacillaceae</taxon>
        <taxon>Desulfuribacillus</taxon>
    </lineage>
</organism>
<evidence type="ECO:0000313" key="6">
    <source>
        <dbReference type="Proteomes" id="UP000095255"/>
    </source>
</evidence>
<name>A0A1E5L8U0_9FIRM</name>
<dbReference type="PANTHER" id="PTHR11712:SF336">
    <property type="entry name" value="3-OXOACYL-[ACYL-CARRIER-PROTEIN] SYNTHASE, MITOCHONDRIAL"/>
    <property type="match status" value="1"/>
</dbReference>
<dbReference type="PROSITE" id="PS52004">
    <property type="entry name" value="KS3_2"/>
    <property type="match status" value="1"/>
</dbReference>
<dbReference type="STRING" id="1390249.BHU72_09940"/>
<dbReference type="RefSeq" id="WP_069700939.1">
    <property type="nucleotide sequence ID" value="NZ_MJAT01000002.1"/>
</dbReference>
<dbReference type="SUPFAM" id="SSF53901">
    <property type="entry name" value="Thiolase-like"/>
    <property type="match status" value="2"/>
</dbReference>
<dbReference type="InterPro" id="IPR014030">
    <property type="entry name" value="Ketoacyl_synth_N"/>
</dbReference>
<evidence type="ECO:0000259" key="4">
    <source>
        <dbReference type="PROSITE" id="PS52004"/>
    </source>
</evidence>
<comment type="caution">
    <text evidence="5">The sequence shown here is derived from an EMBL/GenBank/DDBJ whole genome shotgun (WGS) entry which is preliminary data.</text>
</comment>
<dbReference type="InterPro" id="IPR020615">
    <property type="entry name" value="Thiolase_acyl_enz_int_AS"/>
</dbReference>
<dbReference type="Proteomes" id="UP000095255">
    <property type="component" value="Unassembled WGS sequence"/>
</dbReference>
<dbReference type="Pfam" id="PF02801">
    <property type="entry name" value="Ketoacyl-synt_C"/>
    <property type="match status" value="1"/>
</dbReference>
<dbReference type="InterPro" id="IPR020841">
    <property type="entry name" value="PKS_Beta-ketoAc_synthase_dom"/>
</dbReference>
<dbReference type="Gene3D" id="3.40.47.10">
    <property type="match status" value="2"/>
</dbReference>
<dbReference type="EMBL" id="MJAT01000002">
    <property type="protein sequence ID" value="OEH86572.1"/>
    <property type="molecule type" value="Genomic_DNA"/>
</dbReference>
<dbReference type="InterPro" id="IPR016039">
    <property type="entry name" value="Thiolase-like"/>
</dbReference>
<evidence type="ECO:0000256" key="3">
    <source>
        <dbReference type="RuleBase" id="RU003694"/>
    </source>
</evidence>
<dbReference type="GO" id="GO:0006633">
    <property type="term" value="P:fatty acid biosynthetic process"/>
    <property type="evidence" value="ECO:0007669"/>
    <property type="project" value="TreeGrafter"/>
</dbReference>
<protein>
    <recommendedName>
        <fullName evidence="4">Ketosynthase family 3 (KS3) domain-containing protein</fullName>
    </recommendedName>
</protein>
<gene>
    <name evidence="5" type="ORF">BHU72_09940</name>
</gene>
<dbReference type="InterPro" id="IPR000794">
    <property type="entry name" value="Beta-ketoacyl_synthase"/>
</dbReference>
<dbReference type="AlphaFoldDB" id="A0A1E5L8U0"/>
<dbReference type="PANTHER" id="PTHR11712">
    <property type="entry name" value="POLYKETIDE SYNTHASE-RELATED"/>
    <property type="match status" value="1"/>
</dbReference>
<proteinExistence type="inferred from homology"/>
<dbReference type="PROSITE" id="PS00098">
    <property type="entry name" value="THIOLASE_1"/>
    <property type="match status" value="1"/>
</dbReference>